<dbReference type="PROSITE" id="PS50943">
    <property type="entry name" value="HTH_CROC1"/>
    <property type="match status" value="1"/>
</dbReference>
<evidence type="ECO:0000259" key="1">
    <source>
        <dbReference type="PROSITE" id="PS50943"/>
    </source>
</evidence>
<comment type="caution">
    <text evidence="2">The sequence shown here is derived from an EMBL/GenBank/DDBJ whole genome shotgun (WGS) entry which is preliminary data.</text>
</comment>
<dbReference type="InterPro" id="IPR011990">
    <property type="entry name" value="TPR-like_helical_dom_sf"/>
</dbReference>
<name>A0A8J3INK8_9CHLR</name>
<sequence>MSGKPVHPLRALRDRFNLTQKRLAEEAGVGAQTILRAEHNKPINAESRRLLCEYFGMRSEELGLVVDEKTPEKKSLSHGNHVAFEQLPGLSEAIAQGIVLAVQELEGQHMDKSRRNFLQVLGLASTAMTAPSSPAQISMSHDVPVSPLWERLTRTLVSSSPIDEETLLQVEASTRDCWRVLPNVLGSFSRNLLQHTQRQLEVVTDLLESAPPQATRTRLAAVAGEFAQVVGEILFDLKENEQAEKYYNVAIAAAEVAQDNVMRAVALGRKSFVPIYEHNSQSALPLLQEAHLLTAHNAPMVMRAWLSAIEAEALANMYDETACREALDRSERFLAVAQPAEVPLPRFNYSTLLGYKGVCALRLKQPECAQVVLNESLKIMEPHRLRHKAIVLVDLATSYVLQREIEEACRCASQSLLLIAELKSSRVFQRVMSLRAQLEPWQTTAVVKRLDEQIAVTRPFVALAGTLPS</sequence>
<reference evidence="2" key="1">
    <citation type="submission" date="2020-10" db="EMBL/GenBank/DDBJ databases">
        <title>Taxonomic study of unclassified bacteria belonging to the class Ktedonobacteria.</title>
        <authorList>
            <person name="Yabe S."/>
            <person name="Wang C.M."/>
            <person name="Zheng Y."/>
            <person name="Sakai Y."/>
            <person name="Cavaletti L."/>
            <person name="Monciardini P."/>
            <person name="Donadio S."/>
        </authorList>
    </citation>
    <scope>NUCLEOTIDE SEQUENCE</scope>
    <source>
        <strain evidence="2">ID150040</strain>
    </source>
</reference>
<protein>
    <recommendedName>
        <fullName evidence="1">HTH cro/C1-type domain-containing protein</fullName>
    </recommendedName>
</protein>
<dbReference type="RefSeq" id="WP_220203451.1">
    <property type="nucleotide sequence ID" value="NZ_BNJK01000001.1"/>
</dbReference>
<keyword evidence="3" id="KW-1185">Reference proteome</keyword>
<feature type="domain" description="HTH cro/C1-type" evidence="1">
    <location>
        <begin position="9"/>
        <end position="62"/>
    </location>
</feature>
<dbReference type="SMART" id="SM00530">
    <property type="entry name" value="HTH_XRE"/>
    <property type="match status" value="1"/>
</dbReference>
<dbReference type="Pfam" id="PF01381">
    <property type="entry name" value="HTH_3"/>
    <property type="match status" value="1"/>
</dbReference>
<dbReference type="Gene3D" id="1.10.260.40">
    <property type="entry name" value="lambda repressor-like DNA-binding domains"/>
    <property type="match status" value="1"/>
</dbReference>
<organism evidence="2 3">
    <name type="scientific">Reticulibacter mediterranei</name>
    <dbReference type="NCBI Taxonomy" id="2778369"/>
    <lineage>
        <taxon>Bacteria</taxon>
        <taxon>Bacillati</taxon>
        <taxon>Chloroflexota</taxon>
        <taxon>Ktedonobacteria</taxon>
        <taxon>Ktedonobacterales</taxon>
        <taxon>Reticulibacteraceae</taxon>
        <taxon>Reticulibacter</taxon>
    </lineage>
</organism>
<dbReference type="Gene3D" id="1.25.40.10">
    <property type="entry name" value="Tetratricopeptide repeat domain"/>
    <property type="match status" value="1"/>
</dbReference>
<dbReference type="AlphaFoldDB" id="A0A8J3INK8"/>
<dbReference type="SUPFAM" id="SSF48452">
    <property type="entry name" value="TPR-like"/>
    <property type="match status" value="1"/>
</dbReference>
<evidence type="ECO:0000313" key="3">
    <source>
        <dbReference type="Proteomes" id="UP000597444"/>
    </source>
</evidence>
<accession>A0A8J3INK8</accession>
<dbReference type="InterPro" id="IPR001387">
    <property type="entry name" value="Cro/C1-type_HTH"/>
</dbReference>
<dbReference type="SUPFAM" id="SSF47413">
    <property type="entry name" value="lambda repressor-like DNA-binding domains"/>
    <property type="match status" value="1"/>
</dbReference>
<gene>
    <name evidence="2" type="ORF">KSF_026790</name>
</gene>
<dbReference type="Proteomes" id="UP000597444">
    <property type="component" value="Unassembled WGS sequence"/>
</dbReference>
<dbReference type="GO" id="GO:0003677">
    <property type="term" value="F:DNA binding"/>
    <property type="evidence" value="ECO:0007669"/>
    <property type="project" value="InterPro"/>
</dbReference>
<dbReference type="InterPro" id="IPR010982">
    <property type="entry name" value="Lambda_DNA-bd_dom_sf"/>
</dbReference>
<dbReference type="CDD" id="cd00093">
    <property type="entry name" value="HTH_XRE"/>
    <property type="match status" value="1"/>
</dbReference>
<proteinExistence type="predicted"/>
<dbReference type="EMBL" id="BNJK01000001">
    <property type="protein sequence ID" value="GHO92631.1"/>
    <property type="molecule type" value="Genomic_DNA"/>
</dbReference>
<evidence type="ECO:0000313" key="2">
    <source>
        <dbReference type="EMBL" id="GHO92631.1"/>
    </source>
</evidence>